<reference evidence="1" key="1">
    <citation type="journal article" date="2020" name="mSystems">
        <title>Genome- and Community-Level Interaction Insights into Carbon Utilization and Element Cycling Functions of Hydrothermarchaeota in Hydrothermal Sediment.</title>
        <authorList>
            <person name="Zhou Z."/>
            <person name="Liu Y."/>
            <person name="Xu W."/>
            <person name="Pan J."/>
            <person name="Luo Z.H."/>
            <person name="Li M."/>
        </authorList>
    </citation>
    <scope>NUCLEOTIDE SEQUENCE [LARGE SCALE GENOMIC DNA]</scope>
    <source>
        <strain evidence="1">SpSt-69</strain>
    </source>
</reference>
<name>A0A7V4E4H1_UNCW3</name>
<dbReference type="AlphaFoldDB" id="A0A7V4E4H1"/>
<sequence length="146" mass="17576">MFKTLILMMFLTQAPMGGLVEDPMEFSWGILRDKRIAAELKLTADQQKKIADIHYNYSKKIVELRAEIQKRAIDLNKIIESDDFTRNQIEPIIKEIANLEAELRMNRIMELKEMRNVLTLEQREKLRELLKERMRMRMKERQKQIR</sequence>
<dbReference type="InterPro" id="IPR012899">
    <property type="entry name" value="LTXXQ"/>
</dbReference>
<comment type="caution">
    <text evidence="1">The sequence shown here is derived from an EMBL/GenBank/DDBJ whole genome shotgun (WGS) entry which is preliminary data.</text>
</comment>
<dbReference type="EMBL" id="DTDJ01000032">
    <property type="protein sequence ID" value="HGL17638.1"/>
    <property type="molecule type" value="Genomic_DNA"/>
</dbReference>
<accession>A0A7V4E4H1</accession>
<organism evidence="1">
    <name type="scientific">candidate division WOR-3 bacterium</name>
    <dbReference type="NCBI Taxonomy" id="2052148"/>
    <lineage>
        <taxon>Bacteria</taxon>
        <taxon>Bacteria division WOR-3</taxon>
    </lineage>
</organism>
<protein>
    <submittedName>
        <fullName evidence="1">Periplasmic heavy metal sensor</fullName>
    </submittedName>
</protein>
<dbReference type="Gene3D" id="1.20.120.1490">
    <property type="match status" value="1"/>
</dbReference>
<evidence type="ECO:0000313" key="1">
    <source>
        <dbReference type="EMBL" id="HGL17638.1"/>
    </source>
</evidence>
<dbReference type="GO" id="GO:0042597">
    <property type="term" value="C:periplasmic space"/>
    <property type="evidence" value="ECO:0007669"/>
    <property type="project" value="InterPro"/>
</dbReference>
<gene>
    <name evidence="1" type="ORF">ENU66_04850</name>
</gene>
<dbReference type="Pfam" id="PF07813">
    <property type="entry name" value="LTXXQ"/>
    <property type="match status" value="1"/>
</dbReference>
<proteinExistence type="predicted"/>